<evidence type="ECO:0000313" key="2">
    <source>
        <dbReference type="EMBL" id="MBG6064115.1"/>
    </source>
</evidence>
<keyword evidence="3" id="KW-1185">Reference proteome</keyword>
<dbReference type="CDD" id="cd00093">
    <property type="entry name" value="HTH_XRE"/>
    <property type="match status" value="1"/>
</dbReference>
<accession>A0ABS0JAN3</accession>
<gene>
    <name evidence="2" type="ORF">IW248_000402</name>
</gene>
<dbReference type="InterPro" id="IPR011990">
    <property type="entry name" value="TPR-like_helical_dom_sf"/>
</dbReference>
<dbReference type="Gene3D" id="1.10.260.40">
    <property type="entry name" value="lambda repressor-like DNA-binding domains"/>
    <property type="match status" value="1"/>
</dbReference>
<dbReference type="EMBL" id="JADOTX010000001">
    <property type="protein sequence ID" value="MBG6064115.1"/>
    <property type="molecule type" value="Genomic_DNA"/>
</dbReference>
<dbReference type="SMART" id="SM00530">
    <property type="entry name" value="HTH_XRE"/>
    <property type="match status" value="1"/>
</dbReference>
<dbReference type="SUPFAM" id="SSF48452">
    <property type="entry name" value="TPR-like"/>
    <property type="match status" value="1"/>
</dbReference>
<dbReference type="InterPro" id="IPR001387">
    <property type="entry name" value="Cro/C1-type_HTH"/>
</dbReference>
<protein>
    <submittedName>
        <fullName evidence="2">Transcriptional regulator with XRE-family HTH domain</fullName>
    </submittedName>
</protein>
<dbReference type="RefSeq" id="WP_196925403.1">
    <property type="nucleotide sequence ID" value="NZ_JADOTX010000001.1"/>
</dbReference>
<dbReference type="PROSITE" id="PS50943">
    <property type="entry name" value="HTH_CROC1"/>
    <property type="match status" value="1"/>
</dbReference>
<reference evidence="2 3" key="1">
    <citation type="submission" date="2020-11" db="EMBL/GenBank/DDBJ databases">
        <title>Sequencing the genomes of 1000 actinobacteria strains.</title>
        <authorList>
            <person name="Klenk H.-P."/>
        </authorList>
    </citation>
    <scope>NUCLEOTIDE SEQUENCE [LARGE SCALE GENOMIC DNA]</scope>
    <source>
        <strain evidence="2 3">DSM 101692</strain>
    </source>
</reference>
<organism evidence="2 3">
    <name type="scientific">Micromonospora ureilytica</name>
    <dbReference type="NCBI Taxonomy" id="709868"/>
    <lineage>
        <taxon>Bacteria</taxon>
        <taxon>Bacillati</taxon>
        <taxon>Actinomycetota</taxon>
        <taxon>Actinomycetes</taxon>
        <taxon>Micromonosporales</taxon>
        <taxon>Micromonosporaceae</taxon>
        <taxon>Micromonospora</taxon>
    </lineage>
</organism>
<feature type="domain" description="HTH cro/C1-type" evidence="1">
    <location>
        <begin position="8"/>
        <end position="62"/>
    </location>
</feature>
<evidence type="ECO:0000259" key="1">
    <source>
        <dbReference type="PROSITE" id="PS50943"/>
    </source>
</evidence>
<dbReference type="Pfam" id="PF13560">
    <property type="entry name" value="HTH_31"/>
    <property type="match status" value="1"/>
</dbReference>
<evidence type="ECO:0000313" key="3">
    <source>
        <dbReference type="Proteomes" id="UP000614915"/>
    </source>
</evidence>
<comment type="caution">
    <text evidence="2">The sequence shown here is derived from an EMBL/GenBank/DDBJ whole genome shotgun (WGS) entry which is preliminary data.</text>
</comment>
<dbReference type="Proteomes" id="UP000614915">
    <property type="component" value="Unassembled WGS sequence"/>
</dbReference>
<proteinExistence type="predicted"/>
<name>A0ABS0JAN3_9ACTN</name>
<dbReference type="SUPFAM" id="SSF47413">
    <property type="entry name" value="lambda repressor-like DNA-binding domains"/>
    <property type="match status" value="1"/>
</dbReference>
<dbReference type="InterPro" id="IPR010982">
    <property type="entry name" value="Lambda_DNA-bd_dom_sf"/>
</dbReference>
<sequence>MDTFGQLLRRHRESAGLSLRQLGSLIHFQYSHIAQVERGGRRPTDALAAACDRALDADGALVEAYRTDRAGATDMHRRTMLRAMTTLAAAPAVAPLAGFEALRHGLGDAVTPDHDEWEQIAAEYGHSYYRQAHPALMAQLRADLTVLQHQVAADTGRRRPGLLRAAAHLSVIVALSLVASGQTVMGRRWWQTAHRVAGESGDTDTRMLVRAWDVVNGCYDGRRPSAIVALSDKALPLLGREATSAACGLLAGRSQALSLAGRHAEAVATVRQLADLAQQLPAAIAGDVESLWGWPEHRLHHTESWVYTHAGRLVDAEAAQERALDLYPASQVRLRAQVQLHQAARLIRGGHIPDGLRHAADTLDALPVRLHNHLLRSVAAQVTAAVPTTERSRPAFADLADRVRA</sequence>